<dbReference type="InterPro" id="IPR000073">
    <property type="entry name" value="AB_hydrolase_1"/>
</dbReference>
<dbReference type="GO" id="GO:0016787">
    <property type="term" value="F:hydrolase activity"/>
    <property type="evidence" value="ECO:0007669"/>
    <property type="project" value="UniProtKB-KW"/>
</dbReference>
<dbReference type="AlphaFoldDB" id="A0A0H2R6Z6"/>
<dbReference type="InterPro" id="IPR000639">
    <property type="entry name" value="Epox_hydrolase-like"/>
</dbReference>
<dbReference type="STRING" id="27342.A0A0H2R6Z6"/>
<keyword evidence="5" id="KW-1185">Reference proteome</keyword>
<name>A0A0H2R6Z6_9AGAM</name>
<organism evidence="4 5">
    <name type="scientific">Schizopora paradoxa</name>
    <dbReference type="NCBI Taxonomy" id="27342"/>
    <lineage>
        <taxon>Eukaryota</taxon>
        <taxon>Fungi</taxon>
        <taxon>Dikarya</taxon>
        <taxon>Basidiomycota</taxon>
        <taxon>Agaricomycotina</taxon>
        <taxon>Agaricomycetes</taxon>
        <taxon>Hymenochaetales</taxon>
        <taxon>Schizoporaceae</taxon>
        <taxon>Schizopora</taxon>
    </lineage>
</organism>
<evidence type="ECO:0000259" key="3">
    <source>
        <dbReference type="Pfam" id="PF00561"/>
    </source>
</evidence>
<gene>
    <name evidence="4" type="ORF">SCHPADRAFT_909338</name>
</gene>
<dbReference type="OrthoDB" id="408373at2759"/>
<dbReference type="Proteomes" id="UP000053477">
    <property type="component" value="Unassembled WGS sequence"/>
</dbReference>
<evidence type="ECO:0000313" key="4">
    <source>
        <dbReference type="EMBL" id="KLO07580.1"/>
    </source>
</evidence>
<sequence length="326" mass="36818">MDASLYKTLRTSRGYKYRYYASRSPVGKPTLLLLHGFPCTSYAWHNQVKFFNPLGYGVIVPDLLGYGGTDKPVNVADYRLKLMVMDMMEILRHERVEKVIAIGHDWGSALVSRIANYYERDPRFLGFGFMALSYFVPTPDFDISAFGEITKAMGGREIFGYWGFFAEENAGKVIEAHAESFLSILFAADVNMVLKYVGGFGALKRWVSSNQKTAFSPWLTDKEKRNFFDPILSGGLSAPLCWYKTFAYKHTPKDDAEIPFENYIIKKPVFFGAALRDATCTPAMGHAIHAQCCPNTTTVEIDSDHWLLSAAPDKCNRALLKWIETL</sequence>
<dbReference type="InParanoid" id="A0A0H2R6Z6"/>
<evidence type="ECO:0000256" key="1">
    <source>
        <dbReference type="ARBA" id="ARBA00022801"/>
    </source>
</evidence>
<dbReference type="Pfam" id="PF00561">
    <property type="entry name" value="Abhydrolase_1"/>
    <property type="match status" value="1"/>
</dbReference>
<dbReference type="SUPFAM" id="SSF53474">
    <property type="entry name" value="alpha/beta-Hydrolases"/>
    <property type="match status" value="1"/>
</dbReference>
<dbReference type="Gene3D" id="3.40.50.1820">
    <property type="entry name" value="alpha/beta hydrolase"/>
    <property type="match status" value="1"/>
</dbReference>
<keyword evidence="1 4" id="KW-0378">Hydrolase</keyword>
<feature type="domain" description="AB hydrolase-1" evidence="3">
    <location>
        <begin position="29"/>
        <end position="308"/>
    </location>
</feature>
<dbReference type="EMBL" id="KQ086131">
    <property type="protein sequence ID" value="KLO07580.1"/>
    <property type="molecule type" value="Genomic_DNA"/>
</dbReference>
<dbReference type="PANTHER" id="PTHR43329">
    <property type="entry name" value="EPOXIDE HYDROLASE"/>
    <property type="match status" value="1"/>
</dbReference>
<comment type="similarity">
    <text evidence="2">Belongs to the AB hydrolase superfamily. Epoxide hydrolase family.</text>
</comment>
<dbReference type="PRINTS" id="PR00412">
    <property type="entry name" value="EPOXHYDRLASE"/>
</dbReference>
<reference evidence="4 5" key="1">
    <citation type="submission" date="2015-04" db="EMBL/GenBank/DDBJ databases">
        <title>Complete genome sequence of Schizopora paradoxa KUC8140, a cosmopolitan wood degrader in East Asia.</title>
        <authorList>
            <consortium name="DOE Joint Genome Institute"/>
            <person name="Min B."/>
            <person name="Park H."/>
            <person name="Jang Y."/>
            <person name="Kim J.-J."/>
            <person name="Kim K.H."/>
            <person name="Pangilinan J."/>
            <person name="Lipzen A."/>
            <person name="Riley R."/>
            <person name="Grigoriev I.V."/>
            <person name="Spatafora J.W."/>
            <person name="Choi I.-G."/>
        </authorList>
    </citation>
    <scope>NUCLEOTIDE SEQUENCE [LARGE SCALE GENOMIC DNA]</scope>
    <source>
        <strain evidence="4 5">KUC8140</strain>
    </source>
</reference>
<evidence type="ECO:0000256" key="2">
    <source>
        <dbReference type="ARBA" id="ARBA00038334"/>
    </source>
</evidence>
<dbReference type="InterPro" id="IPR029058">
    <property type="entry name" value="AB_hydrolase_fold"/>
</dbReference>
<protein>
    <submittedName>
        <fullName evidence="4">Alpha/beta-hydrolase</fullName>
    </submittedName>
</protein>
<accession>A0A0H2R6Z6</accession>
<evidence type="ECO:0000313" key="5">
    <source>
        <dbReference type="Proteomes" id="UP000053477"/>
    </source>
</evidence>
<proteinExistence type="inferred from homology"/>